<dbReference type="EMBL" id="RCMK01000217">
    <property type="protein sequence ID" value="KAG2943394.1"/>
    <property type="molecule type" value="Genomic_DNA"/>
</dbReference>
<sequence length="77" mass="8530">MWTHQFTKLPQRGLSFQDVGGHGASRHSSPDLQLDEPGVDCESSMLQLPESQGHTLLRRSEDQTQLSPRDNVPPHGA</sequence>
<feature type="region of interest" description="Disordered" evidence="1">
    <location>
        <begin position="1"/>
        <end position="77"/>
    </location>
</feature>
<protein>
    <submittedName>
        <fullName evidence="2">Uncharacterized protein</fullName>
    </submittedName>
</protein>
<evidence type="ECO:0000313" key="2">
    <source>
        <dbReference type="EMBL" id="KAG2943394.1"/>
    </source>
</evidence>
<organism evidence="2 3">
    <name type="scientific">Phytophthora cactorum</name>
    <dbReference type="NCBI Taxonomy" id="29920"/>
    <lineage>
        <taxon>Eukaryota</taxon>
        <taxon>Sar</taxon>
        <taxon>Stramenopiles</taxon>
        <taxon>Oomycota</taxon>
        <taxon>Peronosporomycetes</taxon>
        <taxon>Peronosporales</taxon>
        <taxon>Peronosporaceae</taxon>
        <taxon>Phytophthora</taxon>
    </lineage>
</organism>
<reference evidence="2" key="1">
    <citation type="submission" date="2018-10" db="EMBL/GenBank/DDBJ databases">
        <title>Effector identification in a new, highly contiguous assembly of the strawberry crown rot pathogen Phytophthora cactorum.</title>
        <authorList>
            <person name="Armitage A.D."/>
            <person name="Nellist C.F."/>
            <person name="Bates H."/>
            <person name="Vickerstaff R.J."/>
            <person name="Harrison R.J."/>
        </authorList>
    </citation>
    <scope>NUCLEOTIDE SEQUENCE</scope>
    <source>
        <strain evidence="2">4040</strain>
    </source>
</reference>
<evidence type="ECO:0000313" key="3">
    <source>
        <dbReference type="Proteomes" id="UP000736787"/>
    </source>
</evidence>
<name>A0A8T1DQ06_9STRA</name>
<gene>
    <name evidence="2" type="ORF">PC117_g9481</name>
</gene>
<dbReference type="Proteomes" id="UP000736787">
    <property type="component" value="Unassembled WGS sequence"/>
</dbReference>
<accession>A0A8T1DQ06</accession>
<feature type="compositionally biased region" description="Polar residues" evidence="1">
    <location>
        <begin position="44"/>
        <end position="54"/>
    </location>
</feature>
<proteinExistence type="predicted"/>
<comment type="caution">
    <text evidence="2">The sequence shown here is derived from an EMBL/GenBank/DDBJ whole genome shotgun (WGS) entry which is preliminary data.</text>
</comment>
<evidence type="ECO:0000256" key="1">
    <source>
        <dbReference type="SAM" id="MobiDB-lite"/>
    </source>
</evidence>
<dbReference type="AlphaFoldDB" id="A0A8T1DQ06"/>